<dbReference type="Pfam" id="PF01758">
    <property type="entry name" value="SBF"/>
    <property type="match status" value="1"/>
</dbReference>
<accession>A0ABS3N3U0</accession>
<proteinExistence type="predicted"/>
<reference evidence="6 7" key="1">
    <citation type="submission" date="2021-03" db="EMBL/GenBank/DDBJ databases">
        <title>Whole genome sequence of Metabacillus bambusae BG109.</title>
        <authorList>
            <person name="Jeong J.W."/>
        </authorList>
    </citation>
    <scope>NUCLEOTIDE SEQUENCE [LARGE SCALE GENOMIC DNA]</scope>
    <source>
        <strain evidence="6 7">BG109</strain>
    </source>
</reference>
<feature type="transmembrane region" description="Helical" evidence="5">
    <location>
        <begin position="258"/>
        <end position="280"/>
    </location>
</feature>
<protein>
    <submittedName>
        <fullName evidence="6">Bile acid:sodium symporter family protein</fullName>
    </submittedName>
</protein>
<evidence type="ECO:0000256" key="3">
    <source>
        <dbReference type="ARBA" id="ARBA00022989"/>
    </source>
</evidence>
<evidence type="ECO:0000313" key="7">
    <source>
        <dbReference type="Proteomes" id="UP000663981"/>
    </source>
</evidence>
<feature type="transmembrane region" description="Helical" evidence="5">
    <location>
        <begin position="20"/>
        <end position="46"/>
    </location>
</feature>
<feature type="transmembrane region" description="Helical" evidence="5">
    <location>
        <begin position="125"/>
        <end position="142"/>
    </location>
</feature>
<evidence type="ECO:0000256" key="4">
    <source>
        <dbReference type="ARBA" id="ARBA00023136"/>
    </source>
</evidence>
<feature type="transmembrane region" description="Helical" evidence="5">
    <location>
        <begin position="162"/>
        <end position="180"/>
    </location>
</feature>
<sequence length="327" mass="35921">MMLQTVNRQLERFMPFITPVSVILGVIFADHLLIFSFLIPWIFAFITFSGSLNSNFASLKGVIKSPLPLLIILLLLHIVMPVIAWFAGHFLFVNDHFTVTGLVLAAVIPTGITSFIWVTIYKGNAVLALSIILFDTILSPFLVPHTLSFLVGQKVEIDTFSIMKGLIYMVVLPSIIGMLINHLSKGKSVNISKTLAPFAKLGLASVVMINGAVVAPYLKVITSKLVVIAITVFILAFIGYLLAWLVGNWLNRDRETKVAMIFTGGMRNISAGAVIAVQYFPPAVAVPVIVGMLFQQILASIFGFLFKKFEDRKVHSRKQLANNVSAS</sequence>
<dbReference type="Gene3D" id="1.20.1530.20">
    <property type="match status" value="1"/>
</dbReference>
<feature type="transmembrane region" description="Helical" evidence="5">
    <location>
        <begin position="225"/>
        <end position="246"/>
    </location>
</feature>
<dbReference type="Proteomes" id="UP000663981">
    <property type="component" value="Unassembled WGS sequence"/>
</dbReference>
<keyword evidence="3 5" id="KW-1133">Transmembrane helix</keyword>
<evidence type="ECO:0000256" key="5">
    <source>
        <dbReference type="SAM" id="Phobius"/>
    </source>
</evidence>
<evidence type="ECO:0000313" key="6">
    <source>
        <dbReference type="EMBL" id="MBO1512558.1"/>
    </source>
</evidence>
<feature type="transmembrane region" description="Helical" evidence="5">
    <location>
        <begin position="201"/>
        <end position="219"/>
    </location>
</feature>
<evidence type="ECO:0000256" key="1">
    <source>
        <dbReference type="ARBA" id="ARBA00004141"/>
    </source>
</evidence>
<dbReference type="EMBL" id="JAGDEL010000008">
    <property type="protein sequence ID" value="MBO1512558.1"/>
    <property type="molecule type" value="Genomic_DNA"/>
</dbReference>
<dbReference type="InterPro" id="IPR038770">
    <property type="entry name" value="Na+/solute_symporter_sf"/>
</dbReference>
<organism evidence="6 7">
    <name type="scientific">Metabacillus bambusae</name>
    <dbReference type="NCBI Taxonomy" id="2795218"/>
    <lineage>
        <taxon>Bacteria</taxon>
        <taxon>Bacillati</taxon>
        <taxon>Bacillota</taxon>
        <taxon>Bacilli</taxon>
        <taxon>Bacillales</taxon>
        <taxon>Bacillaceae</taxon>
        <taxon>Metabacillus</taxon>
    </lineage>
</organism>
<dbReference type="PANTHER" id="PTHR10361">
    <property type="entry name" value="SODIUM-BILE ACID COTRANSPORTER"/>
    <property type="match status" value="1"/>
</dbReference>
<dbReference type="InterPro" id="IPR004710">
    <property type="entry name" value="Bilac:Na_transpt"/>
</dbReference>
<feature type="transmembrane region" description="Helical" evidence="5">
    <location>
        <begin position="67"/>
        <end position="87"/>
    </location>
</feature>
<keyword evidence="4 5" id="KW-0472">Membrane</keyword>
<keyword evidence="7" id="KW-1185">Reference proteome</keyword>
<name>A0ABS3N3U0_9BACI</name>
<feature type="transmembrane region" description="Helical" evidence="5">
    <location>
        <begin position="286"/>
        <end position="306"/>
    </location>
</feature>
<evidence type="ECO:0000256" key="2">
    <source>
        <dbReference type="ARBA" id="ARBA00022692"/>
    </source>
</evidence>
<gene>
    <name evidence="6" type="ORF">I7822_12850</name>
</gene>
<dbReference type="InterPro" id="IPR002657">
    <property type="entry name" value="BilAc:Na_symport/Acr3"/>
</dbReference>
<dbReference type="PANTHER" id="PTHR10361:SF28">
    <property type="entry name" value="P3 PROTEIN-RELATED"/>
    <property type="match status" value="1"/>
</dbReference>
<keyword evidence="2 5" id="KW-0812">Transmembrane</keyword>
<comment type="caution">
    <text evidence="6">The sequence shown here is derived from an EMBL/GenBank/DDBJ whole genome shotgun (WGS) entry which is preliminary data.</text>
</comment>
<comment type="subcellular location">
    <subcellularLocation>
        <location evidence="1">Membrane</location>
        <topology evidence="1">Multi-pass membrane protein</topology>
    </subcellularLocation>
</comment>
<feature type="transmembrane region" description="Helical" evidence="5">
    <location>
        <begin position="99"/>
        <end position="118"/>
    </location>
</feature>